<keyword evidence="1" id="KW-0812">Transmembrane</keyword>
<sequence length="87" mass="9521">MSGTGCTCITGSTVVELFASVKKITVTTAIEPPHGSSSIREETLPLWYHQRPFAAFFFFPTAIFSTRLTFFSTLLSLATGLDTYGFT</sequence>
<feature type="transmembrane region" description="Helical" evidence="1">
    <location>
        <begin position="53"/>
        <end position="78"/>
    </location>
</feature>
<accession>A0A9D4GM55</accession>
<dbReference type="AlphaFoldDB" id="A0A9D4GM55"/>
<organism evidence="2 3">
    <name type="scientific">Dreissena polymorpha</name>
    <name type="common">Zebra mussel</name>
    <name type="synonym">Mytilus polymorpha</name>
    <dbReference type="NCBI Taxonomy" id="45954"/>
    <lineage>
        <taxon>Eukaryota</taxon>
        <taxon>Metazoa</taxon>
        <taxon>Spiralia</taxon>
        <taxon>Lophotrochozoa</taxon>
        <taxon>Mollusca</taxon>
        <taxon>Bivalvia</taxon>
        <taxon>Autobranchia</taxon>
        <taxon>Heteroconchia</taxon>
        <taxon>Euheterodonta</taxon>
        <taxon>Imparidentia</taxon>
        <taxon>Neoheterodontei</taxon>
        <taxon>Myida</taxon>
        <taxon>Dreissenoidea</taxon>
        <taxon>Dreissenidae</taxon>
        <taxon>Dreissena</taxon>
    </lineage>
</organism>
<comment type="caution">
    <text evidence="2">The sequence shown here is derived from an EMBL/GenBank/DDBJ whole genome shotgun (WGS) entry which is preliminary data.</text>
</comment>
<reference evidence="2" key="1">
    <citation type="journal article" date="2019" name="bioRxiv">
        <title>The Genome of the Zebra Mussel, Dreissena polymorpha: A Resource for Invasive Species Research.</title>
        <authorList>
            <person name="McCartney M.A."/>
            <person name="Auch B."/>
            <person name="Kono T."/>
            <person name="Mallez S."/>
            <person name="Zhang Y."/>
            <person name="Obille A."/>
            <person name="Becker A."/>
            <person name="Abrahante J.E."/>
            <person name="Garbe J."/>
            <person name="Badalamenti J.P."/>
            <person name="Herman A."/>
            <person name="Mangelson H."/>
            <person name="Liachko I."/>
            <person name="Sullivan S."/>
            <person name="Sone E.D."/>
            <person name="Koren S."/>
            <person name="Silverstein K.A.T."/>
            <person name="Beckman K.B."/>
            <person name="Gohl D.M."/>
        </authorList>
    </citation>
    <scope>NUCLEOTIDE SEQUENCE</scope>
    <source>
        <strain evidence="2">Duluth1</strain>
        <tissue evidence="2">Whole animal</tissue>
    </source>
</reference>
<gene>
    <name evidence="2" type="ORF">DPMN_119679</name>
</gene>
<name>A0A9D4GM55_DREPO</name>
<dbReference type="EMBL" id="JAIWYP010000005">
    <property type="protein sequence ID" value="KAH3818083.1"/>
    <property type="molecule type" value="Genomic_DNA"/>
</dbReference>
<keyword evidence="3" id="KW-1185">Reference proteome</keyword>
<evidence type="ECO:0000313" key="3">
    <source>
        <dbReference type="Proteomes" id="UP000828390"/>
    </source>
</evidence>
<reference evidence="2" key="2">
    <citation type="submission" date="2020-11" db="EMBL/GenBank/DDBJ databases">
        <authorList>
            <person name="McCartney M.A."/>
            <person name="Auch B."/>
            <person name="Kono T."/>
            <person name="Mallez S."/>
            <person name="Becker A."/>
            <person name="Gohl D.M."/>
            <person name="Silverstein K.A.T."/>
            <person name="Koren S."/>
            <person name="Bechman K.B."/>
            <person name="Herman A."/>
            <person name="Abrahante J.E."/>
            <person name="Garbe J."/>
        </authorList>
    </citation>
    <scope>NUCLEOTIDE SEQUENCE</scope>
    <source>
        <strain evidence="2">Duluth1</strain>
        <tissue evidence="2">Whole animal</tissue>
    </source>
</reference>
<dbReference type="Proteomes" id="UP000828390">
    <property type="component" value="Unassembled WGS sequence"/>
</dbReference>
<keyword evidence="1" id="KW-0472">Membrane</keyword>
<evidence type="ECO:0000313" key="2">
    <source>
        <dbReference type="EMBL" id="KAH3818083.1"/>
    </source>
</evidence>
<protein>
    <submittedName>
        <fullName evidence="2">Uncharacterized protein</fullName>
    </submittedName>
</protein>
<proteinExistence type="predicted"/>
<evidence type="ECO:0000256" key="1">
    <source>
        <dbReference type="SAM" id="Phobius"/>
    </source>
</evidence>
<keyword evidence="1" id="KW-1133">Transmembrane helix</keyword>